<dbReference type="OrthoDB" id="1771636at2"/>
<dbReference type="AlphaFoldDB" id="A0A1H4AFF5"/>
<keyword evidence="1" id="KW-1133">Transmembrane helix</keyword>
<feature type="transmembrane region" description="Helical" evidence="1">
    <location>
        <begin position="20"/>
        <end position="41"/>
    </location>
</feature>
<dbReference type="NCBIfam" id="TIGR02532">
    <property type="entry name" value="IV_pilin_GFxxxE"/>
    <property type="match status" value="1"/>
</dbReference>
<sequence length="164" mass="17316">MQLWKKMKKNRKGFTLVEIIVVLVILAILAAFTIPAMLGFVNDARSKASIAQAREIYVAAQAASTEVAAGKATPALETGVSTTANSDAATVATKTTNMITNDINVAPLVTVGDITPDNITAAKKATKRADIPTAPYVYVNAKAEVTDVFFNGIHLKSGGETETY</sequence>
<keyword evidence="1" id="KW-0812">Transmembrane</keyword>
<dbReference type="PANTHER" id="PTHR30093">
    <property type="entry name" value="GENERAL SECRETION PATHWAY PROTEIN G"/>
    <property type="match status" value="1"/>
</dbReference>
<dbReference type="Gene3D" id="3.30.700.10">
    <property type="entry name" value="Glycoprotein, Type 4 Pilin"/>
    <property type="match status" value="1"/>
</dbReference>
<dbReference type="Proteomes" id="UP000199394">
    <property type="component" value="Unassembled WGS sequence"/>
</dbReference>
<keyword evidence="1" id="KW-0472">Membrane</keyword>
<dbReference type="RefSeq" id="WP_090306442.1">
    <property type="nucleotide sequence ID" value="NZ_FNRK01000008.1"/>
</dbReference>
<dbReference type="EMBL" id="FNRK01000008">
    <property type="protein sequence ID" value="SEA34813.1"/>
    <property type="molecule type" value="Genomic_DNA"/>
</dbReference>
<proteinExistence type="predicted"/>
<evidence type="ECO:0000313" key="2">
    <source>
        <dbReference type="EMBL" id="SEA34813.1"/>
    </source>
</evidence>
<evidence type="ECO:0000256" key="1">
    <source>
        <dbReference type="SAM" id="Phobius"/>
    </source>
</evidence>
<protein>
    <submittedName>
        <fullName evidence="2">Prepilin-type N-terminal cleavage/methylation domain-containing protein</fullName>
    </submittedName>
</protein>
<dbReference type="STRING" id="81409.SAMN04515656_10856"/>
<dbReference type="InterPro" id="IPR045584">
    <property type="entry name" value="Pilin-like"/>
</dbReference>
<reference evidence="2 3" key="1">
    <citation type="submission" date="2016-10" db="EMBL/GenBank/DDBJ databases">
        <authorList>
            <person name="de Groot N.N."/>
        </authorList>
    </citation>
    <scope>NUCLEOTIDE SEQUENCE [LARGE SCALE GENOMIC DNA]</scope>
    <source>
        <strain evidence="2 3">SR12</strain>
    </source>
</reference>
<dbReference type="PROSITE" id="PS00409">
    <property type="entry name" value="PROKAR_NTER_METHYL"/>
    <property type="match status" value="1"/>
</dbReference>
<keyword evidence="3" id="KW-1185">Reference proteome</keyword>
<organism evidence="2 3">
    <name type="scientific">Eubacterium aggregans</name>
    <dbReference type="NCBI Taxonomy" id="81409"/>
    <lineage>
        <taxon>Bacteria</taxon>
        <taxon>Bacillati</taxon>
        <taxon>Bacillota</taxon>
        <taxon>Clostridia</taxon>
        <taxon>Eubacteriales</taxon>
        <taxon>Eubacteriaceae</taxon>
        <taxon>Eubacterium</taxon>
    </lineage>
</organism>
<dbReference type="Pfam" id="PF07963">
    <property type="entry name" value="N_methyl"/>
    <property type="match status" value="1"/>
</dbReference>
<name>A0A1H4AFF5_9FIRM</name>
<accession>A0A1H4AFF5</accession>
<gene>
    <name evidence="2" type="ORF">SAMN04515656_10856</name>
</gene>
<dbReference type="SUPFAM" id="SSF54523">
    <property type="entry name" value="Pili subunits"/>
    <property type="match status" value="1"/>
</dbReference>
<evidence type="ECO:0000313" key="3">
    <source>
        <dbReference type="Proteomes" id="UP000199394"/>
    </source>
</evidence>
<dbReference type="InterPro" id="IPR012902">
    <property type="entry name" value="N_methyl_site"/>
</dbReference>